<evidence type="ECO:0000259" key="11">
    <source>
        <dbReference type="Pfam" id="PF05730"/>
    </source>
</evidence>
<feature type="compositionally biased region" description="Low complexity" evidence="9">
    <location>
        <begin position="339"/>
        <end position="359"/>
    </location>
</feature>
<reference evidence="12 13" key="1">
    <citation type="journal article" date="2023" name="Res Sq">
        <title>Genomic and morphological characterization of Knufia obscura isolated from the Mars 2020 spacecraft assembly facility.</title>
        <authorList>
            <person name="Chander A.M."/>
            <person name="Teixeira M.M."/>
            <person name="Singh N.K."/>
            <person name="Williams M.P."/>
            <person name="Parker C.W."/>
            <person name="Leo P."/>
            <person name="Stajich J.E."/>
            <person name="Torok T."/>
            <person name="Tighe S."/>
            <person name="Mason C.E."/>
            <person name="Venkateswaran K."/>
        </authorList>
    </citation>
    <scope>NUCLEOTIDE SEQUENCE [LARGE SCALE GENOMIC DNA]</scope>
    <source>
        <strain evidence="12 13">CCFEE 5817</strain>
    </source>
</reference>
<keyword evidence="5" id="KW-0325">Glycoprotein</keyword>
<dbReference type="EMBL" id="JAVHJV010000009">
    <property type="protein sequence ID" value="KAK5940220.1"/>
    <property type="molecule type" value="Genomic_DNA"/>
</dbReference>
<feature type="compositionally biased region" description="Low complexity" evidence="9">
    <location>
        <begin position="473"/>
        <end position="484"/>
    </location>
</feature>
<dbReference type="Proteomes" id="UP001334248">
    <property type="component" value="Unassembled WGS sequence"/>
</dbReference>
<protein>
    <recommendedName>
        <fullName evidence="11">CFEM domain-containing protein</fullName>
    </recommendedName>
</protein>
<keyword evidence="6 10" id="KW-0732">Signal</keyword>
<keyword evidence="13" id="KW-1185">Reference proteome</keyword>
<proteinExistence type="inferred from homology"/>
<sequence>MKSAVVAGLLASVLYSQQAVATYGWNDAQKFSSPDNTNNQCTGEQSGGWNFGDVPTGKMGNFDGMDFSGFDCKDSFNVQSGRRGLIRRTQFEGKAIVGKATNDDASCPKISSKDRGFSITDMQVSTDKDDAELTFEYTMEGGDVCRQKARCGTGGTTVKNTQCGGAKEVKVKGDCNFGFHNIGFDCGPPSQPPVNTPTGGITTTTPVCRSTESMTGGTCVPTGPSTTPVTTTTSCAEGSTMDKGSCVPKTPTGGITSTTTPATTTTSCAEGSTMDKGSCVPKTSSTTTTACAETESKDDKGSCVPKTPTGGITTTTPAASTSCAEGSSMDKGSCVPKTPTGGITSTTPGVSTTPAATTACSEGSSMDKGSCVPQTPTGGITSPPASSDIVTTEFTVTTLTTCPVTITSGSITSITQTISTTTIISTATFCPKCGEAPPTSVTTVDGNLPTPPTCKDDEELKDGKCVPKGPTGGIVTPPGTSSTPLATTACSEGSSMDKGSCVPQTPTGGVTTTTPVATTSAVSCKDTEELKEGKCVPKTPTGGVTVTTSTTPAATTPVTTTSAVSCKDNEELKDGKCVPKNPTGGITSLTSTTPSSSTPVATTSALSCKDTEELKDGKCVPKTPTGGITSTTSVTSSTVVNPSPPGSETPVPEAPCPNVLPRCLSTWMQKAGSCSSNSDISCYCPSPDFISTVQECVSAWGASDADVQSAFSFLAGICADFVPENPGICTGVPSTITLIPTPSAPAAPSTPVVGGQTDAPKPTAPPAELPSTVITFTRTLTSGSTTTQTVTVPQVIFNTITQSAAPPADNGNGAARAPTPTQGVGLVPALPLTTPPAGGEASKPVPAAPAASTPVAGQTGASTFIPSSTTGIAASKTGDNVPIATFTGAASKAGFGMAAGVLGLVAFLV</sequence>
<evidence type="ECO:0000256" key="6">
    <source>
        <dbReference type="ARBA" id="ARBA00022729"/>
    </source>
</evidence>
<evidence type="ECO:0000313" key="12">
    <source>
        <dbReference type="EMBL" id="KAK5940220.1"/>
    </source>
</evidence>
<dbReference type="RefSeq" id="XP_064728310.1">
    <property type="nucleotide sequence ID" value="XM_064876046.1"/>
</dbReference>
<gene>
    <name evidence="12" type="ORF">PMZ80_007640</name>
</gene>
<comment type="subcellular location">
    <subcellularLocation>
        <location evidence="1">Membrane</location>
        <topology evidence="1">Lipid-anchor</topology>
        <topology evidence="1">GPI-anchor</topology>
    </subcellularLocation>
    <subcellularLocation>
        <location evidence="2">Secreted</location>
    </subcellularLocation>
</comment>
<feature type="compositionally biased region" description="Pro residues" evidence="9">
    <location>
        <begin position="642"/>
        <end position="653"/>
    </location>
</feature>
<evidence type="ECO:0000256" key="8">
    <source>
        <dbReference type="ARBA" id="ARBA00023288"/>
    </source>
</evidence>
<dbReference type="InterPro" id="IPR008427">
    <property type="entry name" value="Extracellular_membr_CFEM_dom"/>
</dbReference>
<evidence type="ECO:0000256" key="2">
    <source>
        <dbReference type="ARBA" id="ARBA00004613"/>
    </source>
</evidence>
<keyword evidence="7" id="KW-1015">Disulfide bond</keyword>
<dbReference type="GeneID" id="90001089"/>
<comment type="similarity">
    <text evidence="3">Belongs to the RBT5 family.</text>
</comment>
<feature type="region of interest" description="Disordered" evidence="9">
    <location>
        <begin position="339"/>
        <end position="361"/>
    </location>
</feature>
<feature type="region of interest" description="Disordered" evidence="9">
    <location>
        <begin position="804"/>
        <end position="859"/>
    </location>
</feature>
<feature type="region of interest" description="Disordered" evidence="9">
    <location>
        <begin position="745"/>
        <end position="769"/>
    </location>
</feature>
<feature type="region of interest" description="Disordered" evidence="9">
    <location>
        <begin position="441"/>
        <end position="489"/>
    </location>
</feature>
<feature type="region of interest" description="Disordered" evidence="9">
    <location>
        <begin position="619"/>
        <end position="653"/>
    </location>
</feature>
<evidence type="ECO:0000256" key="5">
    <source>
        <dbReference type="ARBA" id="ARBA00022622"/>
    </source>
</evidence>
<feature type="compositionally biased region" description="Low complexity" evidence="9">
    <location>
        <begin position="623"/>
        <end position="641"/>
    </location>
</feature>
<evidence type="ECO:0000256" key="7">
    <source>
        <dbReference type="ARBA" id="ARBA00023157"/>
    </source>
</evidence>
<evidence type="ECO:0000256" key="10">
    <source>
        <dbReference type="SAM" id="SignalP"/>
    </source>
</evidence>
<keyword evidence="5" id="KW-0336">GPI-anchor</keyword>
<accession>A0ABR0RIW1</accession>
<evidence type="ECO:0000256" key="9">
    <source>
        <dbReference type="SAM" id="MobiDB-lite"/>
    </source>
</evidence>
<feature type="domain" description="CFEM" evidence="11">
    <location>
        <begin position="656"/>
        <end position="719"/>
    </location>
</feature>
<feature type="compositionally biased region" description="Low complexity" evidence="9">
    <location>
        <begin position="804"/>
        <end position="856"/>
    </location>
</feature>
<keyword evidence="5" id="KW-0472">Membrane</keyword>
<keyword evidence="8" id="KW-0449">Lipoprotein</keyword>
<name>A0ABR0RIW1_9EURO</name>
<evidence type="ECO:0000256" key="1">
    <source>
        <dbReference type="ARBA" id="ARBA00004589"/>
    </source>
</evidence>
<evidence type="ECO:0000256" key="3">
    <source>
        <dbReference type="ARBA" id="ARBA00010031"/>
    </source>
</evidence>
<organism evidence="12 13">
    <name type="scientific">Knufia obscura</name>
    <dbReference type="NCBI Taxonomy" id="1635080"/>
    <lineage>
        <taxon>Eukaryota</taxon>
        <taxon>Fungi</taxon>
        <taxon>Dikarya</taxon>
        <taxon>Ascomycota</taxon>
        <taxon>Pezizomycotina</taxon>
        <taxon>Eurotiomycetes</taxon>
        <taxon>Chaetothyriomycetidae</taxon>
        <taxon>Chaetothyriales</taxon>
        <taxon>Trichomeriaceae</taxon>
        <taxon>Knufia</taxon>
    </lineage>
</organism>
<keyword evidence="4" id="KW-0964">Secreted</keyword>
<comment type="caution">
    <text evidence="12">The sequence shown here is derived from an EMBL/GenBank/DDBJ whole genome shotgun (WGS) entry which is preliminary data.</text>
</comment>
<dbReference type="Pfam" id="PF05730">
    <property type="entry name" value="CFEM"/>
    <property type="match status" value="1"/>
</dbReference>
<evidence type="ECO:0000313" key="13">
    <source>
        <dbReference type="Proteomes" id="UP001334248"/>
    </source>
</evidence>
<feature type="chain" id="PRO_5045712045" description="CFEM domain-containing protein" evidence="10">
    <location>
        <begin position="22"/>
        <end position="909"/>
    </location>
</feature>
<evidence type="ECO:0000256" key="4">
    <source>
        <dbReference type="ARBA" id="ARBA00022525"/>
    </source>
</evidence>
<feature type="signal peptide" evidence="10">
    <location>
        <begin position="1"/>
        <end position="21"/>
    </location>
</feature>